<protein>
    <recommendedName>
        <fullName evidence="3">YolD-like protein</fullName>
    </recommendedName>
</protein>
<evidence type="ECO:0000313" key="1">
    <source>
        <dbReference type="EMBL" id="MDB7085555.1"/>
    </source>
</evidence>
<reference evidence="1" key="1">
    <citation type="submission" date="2023-01" db="EMBL/GenBank/DDBJ databases">
        <title>Human gut microbiome strain richness.</title>
        <authorList>
            <person name="Chen-Liaw A."/>
        </authorList>
    </citation>
    <scope>NUCLEOTIDE SEQUENCE</scope>
    <source>
        <strain evidence="1">1001217st2_G6_1001217B_191108</strain>
    </source>
</reference>
<dbReference type="AlphaFoldDB" id="A0A9Q7HUJ4"/>
<name>A0A9Q7HUJ4_9FIRM</name>
<evidence type="ECO:0008006" key="3">
    <source>
        <dbReference type="Google" id="ProtNLM"/>
    </source>
</evidence>
<evidence type="ECO:0000313" key="2">
    <source>
        <dbReference type="Proteomes" id="UP001211987"/>
    </source>
</evidence>
<dbReference type="EMBL" id="JAQLKE010000044">
    <property type="protein sequence ID" value="MDB7085555.1"/>
    <property type="molecule type" value="Genomic_DNA"/>
</dbReference>
<proteinExistence type="predicted"/>
<dbReference type="RefSeq" id="WP_003537370.1">
    <property type="nucleotide sequence ID" value="NZ_AP031443.1"/>
</dbReference>
<gene>
    <name evidence="1" type="ORF">PM738_17270</name>
</gene>
<dbReference type="Proteomes" id="UP001211987">
    <property type="component" value="Unassembled WGS sequence"/>
</dbReference>
<sequence length="135" mass="15716">MTKNIHDYQDIINLPHHISIKHPQMSLEDRAAQFAPFAALTGHKDSIKETERLTAQRKILDEDRIAIINFRLQQLLKHLTEAPLIKITYFEADQKKSGGQYITIINHLKKINEYENLLVLENGVKINIDDIYELE</sequence>
<accession>A0A9Q7HUJ4</accession>
<comment type="caution">
    <text evidence="1">The sequence shown here is derived from an EMBL/GenBank/DDBJ whole genome shotgun (WGS) entry which is preliminary data.</text>
</comment>
<organism evidence="1 2">
    <name type="scientific">Thomasclavelia ramosa</name>
    <dbReference type="NCBI Taxonomy" id="1547"/>
    <lineage>
        <taxon>Bacteria</taxon>
        <taxon>Bacillati</taxon>
        <taxon>Bacillota</taxon>
        <taxon>Erysipelotrichia</taxon>
        <taxon>Erysipelotrichales</taxon>
        <taxon>Coprobacillaceae</taxon>
        <taxon>Thomasclavelia</taxon>
    </lineage>
</organism>